<organism evidence="2 3">
    <name type="scientific">Aromia moschata</name>
    <dbReference type="NCBI Taxonomy" id="1265417"/>
    <lineage>
        <taxon>Eukaryota</taxon>
        <taxon>Metazoa</taxon>
        <taxon>Ecdysozoa</taxon>
        <taxon>Arthropoda</taxon>
        <taxon>Hexapoda</taxon>
        <taxon>Insecta</taxon>
        <taxon>Pterygota</taxon>
        <taxon>Neoptera</taxon>
        <taxon>Endopterygota</taxon>
        <taxon>Coleoptera</taxon>
        <taxon>Polyphaga</taxon>
        <taxon>Cucujiformia</taxon>
        <taxon>Chrysomeloidea</taxon>
        <taxon>Cerambycidae</taxon>
        <taxon>Cerambycinae</taxon>
        <taxon>Callichromatini</taxon>
        <taxon>Aromia</taxon>
    </lineage>
</organism>
<evidence type="ECO:0000256" key="1">
    <source>
        <dbReference type="SAM" id="MobiDB-lite"/>
    </source>
</evidence>
<feature type="region of interest" description="Disordered" evidence="1">
    <location>
        <begin position="233"/>
        <end position="258"/>
    </location>
</feature>
<dbReference type="PANTHER" id="PTHR46060">
    <property type="entry name" value="MARINER MOS1 TRANSPOSASE-LIKE PROTEIN"/>
    <property type="match status" value="1"/>
</dbReference>
<sequence length="258" mass="29011">MLSFNLVPAPSEPAANISAFSRTRTNRLVKFSEITCDDPEPVLTNPRLTKFDASEASMLLASNPLKIIFIITQCPTLIMKLEIYGLSLQELLMVLDAVRNILLSRDGMAYHCAYAGSGALSGRVNAVRSTEFYSAKPCVAAHVSGPYKLLNKRTKNHNTDEVSIDVLEPQLRCLVTLRDEPFIRAAFAVKFCFKQSVKTACETHEMIKSAYEDDTMDRSSVFEWHKLFRQGREKVEDDQRSGQPSTIKNDENIKPFIL</sequence>
<gene>
    <name evidence="2" type="ORF">NQ318_006369</name>
</gene>
<name>A0AAV8YJ55_9CUCU</name>
<evidence type="ECO:0008006" key="4">
    <source>
        <dbReference type="Google" id="ProtNLM"/>
    </source>
</evidence>
<keyword evidence="3" id="KW-1185">Reference proteome</keyword>
<proteinExistence type="predicted"/>
<dbReference type="InterPro" id="IPR052709">
    <property type="entry name" value="Transposase-MT_Hybrid"/>
</dbReference>
<dbReference type="EMBL" id="JAPWTK010000091">
    <property type="protein sequence ID" value="KAJ8950985.1"/>
    <property type="molecule type" value="Genomic_DNA"/>
</dbReference>
<protein>
    <recommendedName>
        <fullName evidence="4">Mos1 transposase HTH domain-containing protein</fullName>
    </recommendedName>
</protein>
<comment type="caution">
    <text evidence="2">The sequence shown here is derived from an EMBL/GenBank/DDBJ whole genome shotgun (WGS) entry which is preliminary data.</text>
</comment>
<feature type="compositionally biased region" description="Basic and acidic residues" evidence="1">
    <location>
        <begin position="248"/>
        <end position="258"/>
    </location>
</feature>
<accession>A0AAV8YJ55</accession>
<reference evidence="2" key="1">
    <citation type="journal article" date="2023" name="Insect Mol. Biol.">
        <title>Genome sequencing provides insights into the evolution of gene families encoding plant cell wall-degrading enzymes in longhorned beetles.</title>
        <authorList>
            <person name="Shin N.R."/>
            <person name="Okamura Y."/>
            <person name="Kirsch R."/>
            <person name="Pauchet Y."/>
        </authorList>
    </citation>
    <scope>NUCLEOTIDE SEQUENCE</scope>
    <source>
        <strain evidence="2">AMC_N1</strain>
    </source>
</reference>
<dbReference type="Gene3D" id="1.10.10.1450">
    <property type="match status" value="1"/>
</dbReference>
<evidence type="ECO:0000313" key="3">
    <source>
        <dbReference type="Proteomes" id="UP001162162"/>
    </source>
</evidence>
<evidence type="ECO:0000313" key="2">
    <source>
        <dbReference type="EMBL" id="KAJ8950985.1"/>
    </source>
</evidence>
<dbReference type="AlphaFoldDB" id="A0AAV8YJ55"/>
<dbReference type="PANTHER" id="PTHR46060:SF1">
    <property type="entry name" value="MARINER MOS1 TRANSPOSASE-LIKE PROTEIN"/>
    <property type="match status" value="1"/>
</dbReference>
<dbReference type="Proteomes" id="UP001162162">
    <property type="component" value="Unassembled WGS sequence"/>
</dbReference>